<protein>
    <submittedName>
        <fullName evidence="1">Uncharacterized protein</fullName>
    </submittedName>
</protein>
<accession>A0A8S9RIV1</accession>
<reference evidence="1" key="1">
    <citation type="submission" date="2019-12" db="EMBL/GenBank/DDBJ databases">
        <title>Genome sequencing and annotation of Brassica cretica.</title>
        <authorList>
            <person name="Studholme D.J."/>
            <person name="Sarris P."/>
        </authorList>
    </citation>
    <scope>NUCLEOTIDE SEQUENCE</scope>
    <source>
        <strain evidence="1">PFS-109/04</strain>
        <tissue evidence="1">Leaf</tissue>
    </source>
</reference>
<dbReference type="AlphaFoldDB" id="A0A8S9RIV1"/>
<name>A0A8S9RIV1_BRACR</name>
<sequence>MHEDPKALYSNNENLFELVIKCVMEKFYMNSLEDRKLNPIRIDGYPWFTFNNVTQDNDVQATIIVEEKGYTYQVRGEILKHIRGSSPEGFGLQQLFYSLVITRSFPLCLDSNGASDFRVNSNGAAVIRVFCSLRSLRKVFITRHILSHGCKAVVRGSLNRGTSNVVQGY</sequence>
<gene>
    <name evidence="1" type="ORF">F2Q69_00060072</name>
</gene>
<comment type="caution">
    <text evidence="1">The sequence shown here is derived from an EMBL/GenBank/DDBJ whole genome shotgun (WGS) entry which is preliminary data.</text>
</comment>
<evidence type="ECO:0000313" key="1">
    <source>
        <dbReference type="EMBL" id="KAF3572641.1"/>
    </source>
</evidence>
<evidence type="ECO:0000313" key="2">
    <source>
        <dbReference type="Proteomes" id="UP000712600"/>
    </source>
</evidence>
<dbReference type="EMBL" id="QGKX02000095">
    <property type="protein sequence ID" value="KAF3572641.1"/>
    <property type="molecule type" value="Genomic_DNA"/>
</dbReference>
<proteinExistence type="predicted"/>
<organism evidence="1 2">
    <name type="scientific">Brassica cretica</name>
    <name type="common">Mustard</name>
    <dbReference type="NCBI Taxonomy" id="69181"/>
    <lineage>
        <taxon>Eukaryota</taxon>
        <taxon>Viridiplantae</taxon>
        <taxon>Streptophyta</taxon>
        <taxon>Embryophyta</taxon>
        <taxon>Tracheophyta</taxon>
        <taxon>Spermatophyta</taxon>
        <taxon>Magnoliopsida</taxon>
        <taxon>eudicotyledons</taxon>
        <taxon>Gunneridae</taxon>
        <taxon>Pentapetalae</taxon>
        <taxon>rosids</taxon>
        <taxon>malvids</taxon>
        <taxon>Brassicales</taxon>
        <taxon>Brassicaceae</taxon>
        <taxon>Brassiceae</taxon>
        <taxon>Brassica</taxon>
    </lineage>
</organism>
<dbReference type="Proteomes" id="UP000712600">
    <property type="component" value="Unassembled WGS sequence"/>
</dbReference>